<dbReference type="GO" id="GO:0030686">
    <property type="term" value="C:90S preribosome"/>
    <property type="evidence" value="ECO:0007669"/>
    <property type="project" value="InterPro"/>
</dbReference>
<evidence type="ECO:0008006" key="7">
    <source>
        <dbReference type="Google" id="ProtNLM"/>
    </source>
</evidence>
<dbReference type="GO" id="GO:0030688">
    <property type="term" value="C:preribosome, small subunit precursor"/>
    <property type="evidence" value="ECO:0007669"/>
    <property type="project" value="InterPro"/>
</dbReference>
<evidence type="ECO:0000256" key="3">
    <source>
        <dbReference type="ARBA" id="ARBA00023242"/>
    </source>
</evidence>
<feature type="compositionally biased region" description="Basic and acidic residues" evidence="4">
    <location>
        <begin position="117"/>
        <end position="126"/>
    </location>
</feature>
<evidence type="ECO:0000256" key="2">
    <source>
        <dbReference type="ARBA" id="ARBA00011022"/>
    </source>
</evidence>
<sequence length="191" mass="21286">MVGKIKHVRQKLHQEAVKYEPSTRSQAPLPGLLSDKPPVLLLGIQNANAAEVKDDTATATPQTQFKTQSSFPSGIFSGTKISTDALKQTLKFEQPPDVPPEAKKSAEERKLKSKKEKMKERRDRWLNKISSIKQTREQELAAARRKNTPVVGDLRPLVDALPELSQLLTPNKLTANDGSKASRKKSRKNSR</sequence>
<feature type="region of interest" description="Disordered" evidence="4">
    <location>
        <begin position="15"/>
        <end position="35"/>
    </location>
</feature>
<protein>
    <recommendedName>
        <fullName evidence="7">Ribosome biogenesis regulatory protein</fullName>
    </recommendedName>
</protein>
<evidence type="ECO:0000313" key="6">
    <source>
        <dbReference type="Proteomes" id="UP001497482"/>
    </source>
</evidence>
<reference evidence="5 6" key="1">
    <citation type="submission" date="2024-04" db="EMBL/GenBank/DDBJ databases">
        <authorList>
            <person name="Waldvogel A.-M."/>
            <person name="Schoenle A."/>
        </authorList>
    </citation>
    <scope>NUCLEOTIDE SEQUENCE [LARGE SCALE GENOMIC DNA]</scope>
</reference>
<gene>
    <name evidence="5" type="ORF">KC01_LOCUS26663</name>
</gene>
<comment type="subcellular location">
    <subcellularLocation>
        <location evidence="1">Nucleus</location>
        <location evidence="1">Nucleolus</location>
    </subcellularLocation>
</comment>
<feature type="compositionally biased region" description="Basic residues" evidence="4">
    <location>
        <begin position="181"/>
        <end position="191"/>
    </location>
</feature>
<comment type="similarity">
    <text evidence="2">Belongs to the SLX9 family.</text>
</comment>
<dbReference type="AlphaFoldDB" id="A0AAV2LCV8"/>
<dbReference type="InterPro" id="IPR028160">
    <property type="entry name" value="Slx9-like"/>
</dbReference>
<keyword evidence="3" id="KW-0539">Nucleus</keyword>
<dbReference type="PANTHER" id="PTHR31109">
    <property type="entry name" value="PROTEIN FAM207A"/>
    <property type="match status" value="1"/>
</dbReference>
<feature type="compositionally biased region" description="Basic and acidic residues" evidence="4">
    <location>
        <begin position="100"/>
        <end position="110"/>
    </location>
</feature>
<evidence type="ECO:0000313" key="5">
    <source>
        <dbReference type="EMBL" id="CAL1598249.1"/>
    </source>
</evidence>
<keyword evidence="6" id="KW-1185">Reference proteome</keyword>
<dbReference type="GO" id="GO:0005730">
    <property type="term" value="C:nucleolus"/>
    <property type="evidence" value="ECO:0007669"/>
    <property type="project" value="UniProtKB-SubCell"/>
</dbReference>
<dbReference type="PANTHER" id="PTHR31109:SF2">
    <property type="entry name" value="RIBOSOME BIOGENESIS PROTEIN SLX9 HOMOLOG"/>
    <property type="match status" value="1"/>
</dbReference>
<dbReference type="Pfam" id="PF15341">
    <property type="entry name" value="SLX9"/>
    <property type="match status" value="1"/>
</dbReference>
<evidence type="ECO:0000256" key="4">
    <source>
        <dbReference type="SAM" id="MobiDB-lite"/>
    </source>
</evidence>
<name>A0AAV2LCV8_KNICA</name>
<organism evidence="5 6">
    <name type="scientific">Knipowitschia caucasica</name>
    <name type="common">Caucasian dwarf goby</name>
    <name type="synonym">Pomatoschistus caucasicus</name>
    <dbReference type="NCBI Taxonomy" id="637954"/>
    <lineage>
        <taxon>Eukaryota</taxon>
        <taxon>Metazoa</taxon>
        <taxon>Chordata</taxon>
        <taxon>Craniata</taxon>
        <taxon>Vertebrata</taxon>
        <taxon>Euteleostomi</taxon>
        <taxon>Actinopterygii</taxon>
        <taxon>Neopterygii</taxon>
        <taxon>Teleostei</taxon>
        <taxon>Neoteleostei</taxon>
        <taxon>Acanthomorphata</taxon>
        <taxon>Gobiaria</taxon>
        <taxon>Gobiiformes</taxon>
        <taxon>Gobioidei</taxon>
        <taxon>Gobiidae</taxon>
        <taxon>Gobiinae</taxon>
        <taxon>Knipowitschia</taxon>
    </lineage>
</organism>
<proteinExistence type="inferred from homology"/>
<feature type="region of interest" description="Disordered" evidence="4">
    <location>
        <begin position="86"/>
        <end position="191"/>
    </location>
</feature>
<evidence type="ECO:0000256" key="1">
    <source>
        <dbReference type="ARBA" id="ARBA00004604"/>
    </source>
</evidence>
<dbReference type="EMBL" id="OZ035844">
    <property type="protein sequence ID" value="CAL1598249.1"/>
    <property type="molecule type" value="Genomic_DNA"/>
</dbReference>
<feature type="compositionally biased region" description="Polar residues" evidence="4">
    <location>
        <begin position="166"/>
        <end position="177"/>
    </location>
</feature>
<dbReference type="GO" id="GO:0000462">
    <property type="term" value="P:maturation of SSU-rRNA from tricistronic rRNA transcript (SSU-rRNA, 5.8S rRNA, LSU-rRNA)"/>
    <property type="evidence" value="ECO:0007669"/>
    <property type="project" value="InterPro"/>
</dbReference>
<dbReference type="Proteomes" id="UP001497482">
    <property type="component" value="Chromosome 22"/>
</dbReference>
<accession>A0AAV2LCV8</accession>